<organism evidence="1 2">
    <name type="scientific">Alcaligenes xylosoxydans xylosoxydans</name>
    <name type="common">Achromobacter xylosoxidans</name>
    <dbReference type="NCBI Taxonomy" id="85698"/>
    <lineage>
        <taxon>Bacteria</taxon>
        <taxon>Pseudomonadati</taxon>
        <taxon>Pseudomonadota</taxon>
        <taxon>Betaproteobacteria</taxon>
        <taxon>Burkholderiales</taxon>
        <taxon>Alcaligenaceae</taxon>
        <taxon>Achromobacter</taxon>
    </lineage>
</organism>
<evidence type="ECO:0000313" key="2">
    <source>
        <dbReference type="Proteomes" id="UP001141992"/>
    </source>
</evidence>
<sequence>MATALVSAPIAGDKLYQVRAREALPLLVRQAEARNTITYSDLAFELGMPNPRNLNYVLGSVGRTMEGLSRKWKEKVPPIQCVVVNGNTGLPGEGIGWFLVKKNNYTSLPADKKRAVVKAELAGVFGYPYWTEVLEEVGLRRHAGIAVQALPNFGGGGEGPEHKRLKAYVAANPAIVGLPEMAPHGTMEECLLSGDALDVSFQHRRLWLGAEVKSHISSELDIQRGLFQCVKYRAVMEAQAQAAGAERDVRAVLVLGCALPARLKPLKNMLGIEVVESIHPR</sequence>
<name>A0A9X3KWD0_ALCXX</name>
<evidence type="ECO:0008006" key="3">
    <source>
        <dbReference type="Google" id="ProtNLM"/>
    </source>
</evidence>
<dbReference type="RefSeq" id="WP_054438611.1">
    <property type="nucleotide sequence ID" value="NZ_CP158973.1"/>
</dbReference>
<dbReference type="EMBL" id="JAPZVI010000004">
    <property type="protein sequence ID" value="MCZ8401367.1"/>
    <property type="molecule type" value="Genomic_DNA"/>
</dbReference>
<dbReference type="Proteomes" id="UP001141992">
    <property type="component" value="Unassembled WGS sequence"/>
</dbReference>
<reference evidence="1" key="1">
    <citation type="submission" date="2022-12" db="EMBL/GenBank/DDBJ databases">
        <authorList>
            <person name="Voronina O.L."/>
            <person name="Kunda M.S."/>
            <person name="Ryzhova N."/>
            <person name="Aksenova E.I."/>
        </authorList>
    </citation>
    <scope>NUCLEOTIDE SEQUENCE</scope>
    <source>
        <strain evidence="1">SCCH136:Ach223948</strain>
    </source>
</reference>
<evidence type="ECO:0000313" key="1">
    <source>
        <dbReference type="EMBL" id="MCZ8401367.1"/>
    </source>
</evidence>
<proteinExistence type="predicted"/>
<dbReference type="AlphaFoldDB" id="A0A9X3KWD0"/>
<dbReference type="GeneID" id="55558334"/>
<protein>
    <recommendedName>
        <fullName evidence="3">DUF91 domain-containing protein</fullName>
    </recommendedName>
</protein>
<accession>A0A9X3KWD0</accession>
<comment type="caution">
    <text evidence="1">The sequence shown here is derived from an EMBL/GenBank/DDBJ whole genome shotgun (WGS) entry which is preliminary data.</text>
</comment>
<gene>
    <name evidence="1" type="ORF">O9570_07925</name>
</gene>